<dbReference type="InterPro" id="IPR009906">
    <property type="entry name" value="D-Glu_cyclase"/>
</dbReference>
<evidence type="ECO:0000256" key="2">
    <source>
        <dbReference type="ARBA" id="ARBA00023239"/>
    </source>
</evidence>
<dbReference type="EMBL" id="JABANM010037788">
    <property type="protein sequence ID" value="KAF4680450.1"/>
    <property type="molecule type" value="Genomic_DNA"/>
</dbReference>
<sequence length="136" mass="14680">MVQGKNVSMYRTNIPNKVAGPFGGVLVVTMRPYRLDQIPQVIQITSQYPLAHGRPVHIGDGRAIGVDISQPPHYGDAVGVHDDEVCVFWCCGVTSTVGAISGSPEFLVTHSPGHMLVLDITNDMLLGLGDFDELRP</sequence>
<protein>
    <recommendedName>
        <fullName evidence="5">DUF1445 domain-containing protein</fullName>
    </recommendedName>
</protein>
<accession>A0A7J6NAE7</accession>
<comment type="caution">
    <text evidence="3">The sequence shown here is derived from an EMBL/GenBank/DDBJ whole genome shotgun (WGS) entry which is preliminary data.</text>
</comment>
<dbReference type="AlphaFoldDB" id="A0A7J6NAE7"/>
<dbReference type="GO" id="GO:0006536">
    <property type="term" value="P:glutamate metabolic process"/>
    <property type="evidence" value="ECO:0007669"/>
    <property type="project" value="TreeGrafter"/>
</dbReference>
<dbReference type="Proteomes" id="UP000574390">
    <property type="component" value="Unassembled WGS sequence"/>
</dbReference>
<dbReference type="PANTHER" id="PTHR32022">
    <property type="entry name" value="D-GLUTAMATE CYCLASE, MITOCHONDRIAL"/>
    <property type="match status" value="1"/>
</dbReference>
<name>A0A7J6NAE7_PEROL</name>
<organism evidence="3 4">
    <name type="scientific">Perkinsus olseni</name>
    <name type="common">Perkinsus atlanticus</name>
    <dbReference type="NCBI Taxonomy" id="32597"/>
    <lineage>
        <taxon>Eukaryota</taxon>
        <taxon>Sar</taxon>
        <taxon>Alveolata</taxon>
        <taxon>Perkinsozoa</taxon>
        <taxon>Perkinsea</taxon>
        <taxon>Perkinsida</taxon>
        <taxon>Perkinsidae</taxon>
        <taxon>Perkinsus</taxon>
    </lineage>
</organism>
<gene>
    <name evidence="3" type="ORF">FOZ62_004638</name>
</gene>
<dbReference type="Gene3D" id="3.30.2040.10">
    <property type="entry name" value="PSTPO5379-like domain"/>
    <property type="match status" value="1"/>
</dbReference>
<comment type="similarity">
    <text evidence="1">Belongs to the D-glutamate cyclase family.</text>
</comment>
<keyword evidence="2" id="KW-0456">Lyase</keyword>
<reference evidence="3 4" key="1">
    <citation type="submission" date="2020-04" db="EMBL/GenBank/DDBJ databases">
        <title>Perkinsus olseni comparative genomics.</title>
        <authorList>
            <person name="Bogema D.R."/>
        </authorList>
    </citation>
    <scope>NUCLEOTIDE SEQUENCE [LARGE SCALE GENOMIC DNA]</scope>
    <source>
        <strain evidence="3">ATCC PRA-205</strain>
    </source>
</reference>
<dbReference type="GO" id="GO:0047820">
    <property type="term" value="F:D-glutamate cyclase activity"/>
    <property type="evidence" value="ECO:0007669"/>
    <property type="project" value="TreeGrafter"/>
</dbReference>
<dbReference type="Pfam" id="PF07286">
    <property type="entry name" value="D-Glu_cyclase"/>
    <property type="match status" value="1"/>
</dbReference>
<evidence type="ECO:0000313" key="3">
    <source>
        <dbReference type="EMBL" id="KAF4680450.1"/>
    </source>
</evidence>
<dbReference type="InterPro" id="IPR038021">
    <property type="entry name" value="Putative_hydro-lyase"/>
</dbReference>
<dbReference type="SUPFAM" id="SSF160920">
    <property type="entry name" value="PSTPO5379-like"/>
    <property type="match status" value="1"/>
</dbReference>
<evidence type="ECO:0000313" key="4">
    <source>
        <dbReference type="Proteomes" id="UP000574390"/>
    </source>
</evidence>
<evidence type="ECO:0000256" key="1">
    <source>
        <dbReference type="ARBA" id="ARBA00007896"/>
    </source>
</evidence>
<proteinExistence type="inferred from homology"/>
<dbReference type="PANTHER" id="PTHR32022:SF10">
    <property type="entry name" value="D-GLUTAMATE CYCLASE, MITOCHONDRIAL"/>
    <property type="match status" value="1"/>
</dbReference>
<evidence type="ECO:0008006" key="5">
    <source>
        <dbReference type="Google" id="ProtNLM"/>
    </source>
</evidence>